<evidence type="ECO:0000313" key="3">
    <source>
        <dbReference type="Proteomes" id="UP000051012"/>
    </source>
</evidence>
<dbReference type="InterPro" id="IPR052211">
    <property type="entry name" value="Cpx_auxiliary_protein"/>
</dbReference>
<dbReference type="Proteomes" id="UP000051012">
    <property type="component" value="Unassembled WGS sequence"/>
</dbReference>
<evidence type="ECO:0000256" key="1">
    <source>
        <dbReference type="SAM" id="SignalP"/>
    </source>
</evidence>
<feature type="chain" id="PRO_5006640625" description="Periplasmic heavy metal sensor" evidence="1">
    <location>
        <begin position="26"/>
        <end position="153"/>
    </location>
</feature>
<evidence type="ECO:0000313" key="2">
    <source>
        <dbReference type="EMBL" id="KPJ74002.1"/>
    </source>
</evidence>
<dbReference type="PANTHER" id="PTHR38102">
    <property type="entry name" value="PERIPLASMIC CHAPERONE SPY"/>
    <property type="match status" value="1"/>
</dbReference>
<evidence type="ECO:0008006" key="4">
    <source>
        <dbReference type="Google" id="ProtNLM"/>
    </source>
</evidence>
<feature type="signal peptide" evidence="1">
    <location>
        <begin position="1"/>
        <end position="25"/>
    </location>
</feature>
<dbReference type="Gene3D" id="1.20.120.1490">
    <property type="match status" value="1"/>
</dbReference>
<name>A0A0S7YGW3_UNCT6</name>
<gene>
    <name evidence="2" type="ORF">AMJ52_02355</name>
</gene>
<sequence length="153" mass="17739">MKVINSKYMMLILAASLIVTGSAFAQQGKMHSEGMEKQCMSGMGHGKHMPMIPGMTEQQKEQMEQLRTEHLKVMLPLKNQLQEKMVRLHTLSTAEKVNMNDINKKIEEIGELKIKMMKEQAAHRQDIRKLLTEEQRVMFDMHPMSHQARPHMN</sequence>
<comment type="caution">
    <text evidence="2">The sequence shown here is derived from an EMBL/GenBank/DDBJ whole genome shotgun (WGS) entry which is preliminary data.</text>
</comment>
<dbReference type="EMBL" id="LJNI01000019">
    <property type="protein sequence ID" value="KPJ74002.1"/>
    <property type="molecule type" value="Genomic_DNA"/>
</dbReference>
<proteinExistence type="predicted"/>
<keyword evidence="1" id="KW-0732">Signal</keyword>
<accession>A0A0S7YGW3</accession>
<dbReference type="PANTHER" id="PTHR38102:SF1">
    <property type="entry name" value="PERIPLASMIC CHAPERONE SPY"/>
    <property type="match status" value="1"/>
</dbReference>
<dbReference type="Pfam" id="PF13801">
    <property type="entry name" value="Metal_resist"/>
    <property type="match status" value="1"/>
</dbReference>
<dbReference type="AlphaFoldDB" id="A0A0S7YGW3"/>
<organism evidence="2 3">
    <name type="scientific">candidate division TA06 bacterium DG_78</name>
    <dbReference type="NCBI Taxonomy" id="1703772"/>
    <lineage>
        <taxon>Bacteria</taxon>
        <taxon>Bacteria division TA06</taxon>
    </lineage>
</organism>
<dbReference type="InterPro" id="IPR025961">
    <property type="entry name" value="Metal_resist"/>
</dbReference>
<reference evidence="2 3" key="1">
    <citation type="journal article" date="2015" name="Microbiome">
        <title>Genomic resolution of linkages in carbon, nitrogen, and sulfur cycling among widespread estuary sediment bacteria.</title>
        <authorList>
            <person name="Baker B.J."/>
            <person name="Lazar C.S."/>
            <person name="Teske A.P."/>
            <person name="Dick G.J."/>
        </authorList>
    </citation>
    <scope>NUCLEOTIDE SEQUENCE [LARGE SCALE GENOMIC DNA]</scope>
    <source>
        <strain evidence="2">DG_78</strain>
    </source>
</reference>
<protein>
    <recommendedName>
        <fullName evidence="4">Periplasmic heavy metal sensor</fullName>
    </recommendedName>
</protein>